<feature type="coiled-coil region" evidence="1">
    <location>
        <begin position="23"/>
        <end position="53"/>
    </location>
</feature>
<gene>
    <name evidence="2" type="ORF">CLOSPI_00816</name>
</gene>
<dbReference type="GeneID" id="94017643"/>
<dbReference type="RefSeq" id="WP_004609290.1">
    <property type="nucleotide sequence ID" value="NZ_CP102275.1"/>
</dbReference>
<comment type="caution">
    <text evidence="2">The sequence shown here is derived from an EMBL/GenBank/DDBJ whole genome shotgun (WGS) entry which is preliminary data.</text>
</comment>
<keyword evidence="3" id="KW-1185">Reference proteome</keyword>
<dbReference type="HOGENOM" id="CLU_1364217_0_0_9"/>
<dbReference type="STRING" id="428126.CLOSPI_00816"/>
<evidence type="ECO:0000313" key="3">
    <source>
        <dbReference type="Proteomes" id="UP000004910"/>
    </source>
</evidence>
<name>B1C0T6_9FIRM</name>
<accession>B1C0T6</accession>
<evidence type="ECO:0000256" key="1">
    <source>
        <dbReference type="SAM" id="Coils"/>
    </source>
</evidence>
<keyword evidence="1" id="KW-0175">Coiled coil</keyword>
<reference evidence="2" key="1">
    <citation type="submission" date="2008-02" db="EMBL/GenBank/DDBJ databases">
        <authorList>
            <person name="Fulton L."/>
            <person name="Clifton S."/>
            <person name="Fulton B."/>
            <person name="Xu J."/>
            <person name="Minx P."/>
            <person name="Pepin K.H."/>
            <person name="Johnson M."/>
            <person name="Thiruvilangam P."/>
            <person name="Bhonagiri V."/>
            <person name="Nash W.E."/>
            <person name="Mardis E.R."/>
            <person name="Wilson R.K."/>
        </authorList>
    </citation>
    <scope>NUCLEOTIDE SEQUENCE [LARGE SCALE GENOMIC DNA]</scope>
    <source>
        <strain evidence="2">DSM 1552</strain>
    </source>
</reference>
<sequence length="200" mass="22227">MGFKDKFSSILDETLEVSKKIGKATLEATKETLENKLDDIEQNRIEKKEAKIEEKAIKKLFSLDKKIGDLQIDTTNKLFKVKNVSCNKIFNFSDIIDFELLEDDISIASGGLGRALVGGVALGGTGAVVGAVTGKKTTKRKITKLIVKITMNDFDFPCIMIILINKPIKNTSKDYQKAFNEAHQIISILNVMINNQDSEK</sequence>
<dbReference type="EMBL" id="ABIK02000006">
    <property type="protein sequence ID" value="EDS75421.1"/>
    <property type="molecule type" value="Genomic_DNA"/>
</dbReference>
<evidence type="ECO:0000313" key="2">
    <source>
        <dbReference type="EMBL" id="EDS75421.1"/>
    </source>
</evidence>
<dbReference type="OrthoDB" id="10015894at2"/>
<proteinExistence type="predicted"/>
<protein>
    <submittedName>
        <fullName evidence="2">Uncharacterized protein</fullName>
    </submittedName>
</protein>
<dbReference type="AlphaFoldDB" id="B1C0T6"/>
<organism evidence="2 3">
    <name type="scientific">Thomasclavelia spiroformis DSM 1552</name>
    <dbReference type="NCBI Taxonomy" id="428126"/>
    <lineage>
        <taxon>Bacteria</taxon>
        <taxon>Bacillati</taxon>
        <taxon>Bacillota</taxon>
        <taxon>Erysipelotrichia</taxon>
        <taxon>Erysipelotrichales</taxon>
        <taxon>Coprobacillaceae</taxon>
        <taxon>Thomasclavelia</taxon>
    </lineage>
</organism>
<reference evidence="2" key="2">
    <citation type="submission" date="2014-06" db="EMBL/GenBank/DDBJ databases">
        <title>Draft genome sequence of Clostridium spiroforme (DSM 1552).</title>
        <authorList>
            <person name="Sudarsanam P."/>
            <person name="Ley R."/>
            <person name="Guruge J."/>
            <person name="Turnbaugh P.J."/>
            <person name="Mahowald M."/>
            <person name="Liep D."/>
            <person name="Gordon J."/>
        </authorList>
    </citation>
    <scope>NUCLEOTIDE SEQUENCE</scope>
    <source>
        <strain evidence="2">DSM 1552</strain>
    </source>
</reference>
<dbReference type="Proteomes" id="UP000004910">
    <property type="component" value="Unassembled WGS sequence"/>
</dbReference>